<organism evidence="11">
    <name type="scientific">Malacoplasma iowae 695</name>
    <dbReference type="NCBI Taxonomy" id="1048830"/>
    <lineage>
        <taxon>Bacteria</taxon>
        <taxon>Bacillati</taxon>
        <taxon>Mycoplasmatota</taxon>
        <taxon>Mycoplasmoidales</taxon>
        <taxon>Mycoplasmoidaceae</taxon>
        <taxon>Malacoplasma</taxon>
    </lineage>
</organism>
<dbReference type="InterPro" id="IPR001996">
    <property type="entry name" value="PTS_IIB_1"/>
</dbReference>
<name>A0A6P1LJH0_MALIO</name>
<dbReference type="InterPro" id="IPR003352">
    <property type="entry name" value="PTS_EIIC"/>
</dbReference>
<keyword evidence="5" id="KW-0808">Transferase</keyword>
<evidence type="ECO:0000256" key="3">
    <source>
        <dbReference type="ARBA" id="ARBA00022475"/>
    </source>
</evidence>
<keyword evidence="8" id="KW-0418">Kinase</keyword>
<keyword evidence="9" id="KW-1133">Transmembrane helix</keyword>
<dbReference type="GO" id="GO:0008982">
    <property type="term" value="F:protein-N(PI)-phosphohistidine-sugar phosphotransferase activity"/>
    <property type="evidence" value="ECO:0007669"/>
    <property type="project" value="InterPro"/>
</dbReference>
<dbReference type="InterPro" id="IPR050429">
    <property type="entry name" value="PTS_Glucose_EIICBA"/>
</dbReference>
<evidence type="ECO:0000256" key="5">
    <source>
        <dbReference type="ARBA" id="ARBA00022679"/>
    </source>
</evidence>
<protein>
    <submittedName>
        <fullName evidence="11">Glucose PTS transporter subunit IIA</fullName>
    </submittedName>
</protein>
<dbReference type="Proteomes" id="UP000464283">
    <property type="component" value="Chromosome"/>
</dbReference>
<dbReference type="SUPFAM" id="SSF51261">
    <property type="entry name" value="Duplicated hybrid motif"/>
    <property type="match status" value="1"/>
</dbReference>
<dbReference type="NCBIfam" id="TIGR00830">
    <property type="entry name" value="PTBA"/>
    <property type="match status" value="1"/>
</dbReference>
<dbReference type="RefSeq" id="WP_004024777.1">
    <property type="nucleotide sequence ID" value="NZ_AGFP01000011.1"/>
</dbReference>
<evidence type="ECO:0000256" key="6">
    <source>
        <dbReference type="ARBA" id="ARBA00022683"/>
    </source>
</evidence>
<keyword evidence="3" id="KW-1003">Cell membrane</keyword>
<sequence length="854" mass="91577">MNQGLINIGNKFKATFGKIRKNKSEKSGASREFIAKLSRGLMLPIAILPVAGIFLGVGSAIVNNAGGDAGLTLFGNFLKVPGDVIFGALPVLFAIAIAIAFTRDAGPAGLSALVGFLVFSGLQSAVISSGTAVTDASGAVVGYNILFYGPGSLGIKDYGLPASLFGNVLGINQLVTSVFGGFIVGFTVSFLYNKFKNIELPKVLGFFNGVRFIPIITFALMIPIAFLVLILWPLIGTAFNYLGQVLGGNLFGFNSFIFGYIERSLVPFGLHHAFYSPLWYTQVGGSLNLTEMAMTSGGLKLGLNSSQSTWLEIAQSFGYTGANSVAGDQNLWFFANSYLVGKTVNIINNGTTGMMNAIAGTHTITFSDLSAVSGIPGIGQASGASGVNIGQYLQGKYVFMMFGLPAAAAAMVMACPKENRKMSLSIVASAGFTAFLTGITEPLEFTFLFLAPWLFWGFHAFMCALAFGLMNWIGLIFPSVAPHIGMTFSGGIIDWVIYGGIQIQYGSNAWWSLVFGVIYLPIYFFFFLWAIKKFDIATPGRGENTKLFTKADWKSKTGESATQAQTSGNLNVTENRALAIQVVKAYGGFDNIKNVDACITKLRIQVANQDIVDGNKLTSELGASGVIKPSKQSVYAVYGAKADRIKNEINEMIYEIEQNPSLKDEFLKYGDNEPVKSLTSQSTQEEKSDEKIIVKAPVSGKVVPLEEVPDDTFAQQMMGTGVAIIPSASTFVAPINGTMSLVFETGHAYTFESKKGTQILIHIGIDSINLKDKDGKDVNPFTPKVKTGDAIKVDNVIANVKLNQLKDYAKSIVTPIIVLDESLKGREVKILKKSGNVTKGEPLFEIGPVKAKSN</sequence>
<dbReference type="SUPFAM" id="SSF55604">
    <property type="entry name" value="Glucose permease domain IIB"/>
    <property type="match status" value="1"/>
</dbReference>
<evidence type="ECO:0000256" key="8">
    <source>
        <dbReference type="ARBA" id="ARBA00022777"/>
    </source>
</evidence>
<evidence type="ECO:0000256" key="4">
    <source>
        <dbReference type="ARBA" id="ARBA00022597"/>
    </source>
</evidence>
<dbReference type="PROSITE" id="PS51093">
    <property type="entry name" value="PTS_EIIA_TYPE_1"/>
    <property type="match status" value="1"/>
</dbReference>
<dbReference type="GO" id="GO:0009401">
    <property type="term" value="P:phosphoenolpyruvate-dependent sugar phosphotransferase system"/>
    <property type="evidence" value="ECO:0007669"/>
    <property type="project" value="UniProtKB-KW"/>
</dbReference>
<dbReference type="EMBL" id="CP033512">
    <property type="protein sequence ID" value="QHG90285.2"/>
    <property type="molecule type" value="Genomic_DNA"/>
</dbReference>
<dbReference type="GO" id="GO:0005886">
    <property type="term" value="C:plasma membrane"/>
    <property type="evidence" value="ECO:0007669"/>
    <property type="project" value="UniProtKB-SubCell"/>
</dbReference>
<keyword evidence="4" id="KW-0762">Sugar transport</keyword>
<dbReference type="Pfam" id="PF02378">
    <property type="entry name" value="PTS_EIIC"/>
    <property type="match status" value="1"/>
</dbReference>
<gene>
    <name evidence="11" type="ORF">EER00_02000</name>
</gene>
<evidence type="ECO:0000256" key="1">
    <source>
        <dbReference type="ARBA" id="ARBA00004651"/>
    </source>
</evidence>
<dbReference type="GeneID" id="96866952"/>
<proteinExistence type="predicted"/>
<dbReference type="PANTHER" id="PTHR30009">
    <property type="entry name" value="CYTOCHROME C-TYPE SYNTHESIS PROTEIN AND PTS TRANSMEMBRANE COMPONENT"/>
    <property type="match status" value="1"/>
</dbReference>
<evidence type="ECO:0000256" key="10">
    <source>
        <dbReference type="ARBA" id="ARBA00023136"/>
    </source>
</evidence>
<dbReference type="InterPro" id="IPR011055">
    <property type="entry name" value="Dup_hybrid_motif"/>
</dbReference>
<dbReference type="PROSITE" id="PS51098">
    <property type="entry name" value="PTS_EIIB_TYPE_1"/>
    <property type="match status" value="1"/>
</dbReference>
<evidence type="ECO:0000256" key="7">
    <source>
        <dbReference type="ARBA" id="ARBA00022692"/>
    </source>
</evidence>
<dbReference type="Gene3D" id="2.70.70.10">
    <property type="entry name" value="Glucose Permease (Domain IIA)"/>
    <property type="match status" value="1"/>
</dbReference>
<evidence type="ECO:0000256" key="2">
    <source>
        <dbReference type="ARBA" id="ARBA00022448"/>
    </source>
</evidence>
<dbReference type="GO" id="GO:0016301">
    <property type="term" value="F:kinase activity"/>
    <property type="evidence" value="ECO:0007669"/>
    <property type="project" value="UniProtKB-KW"/>
</dbReference>
<dbReference type="InterPro" id="IPR036878">
    <property type="entry name" value="Glu_permease_IIB"/>
</dbReference>
<dbReference type="PROSITE" id="PS51103">
    <property type="entry name" value="PTS_EIIC_TYPE_1"/>
    <property type="match status" value="1"/>
</dbReference>
<evidence type="ECO:0000313" key="11">
    <source>
        <dbReference type="EMBL" id="QHG90285.2"/>
    </source>
</evidence>
<dbReference type="Pfam" id="PF00358">
    <property type="entry name" value="PTS_EIIA_1"/>
    <property type="match status" value="1"/>
</dbReference>
<dbReference type="AlphaFoldDB" id="A0A6P1LJH0"/>
<dbReference type="Pfam" id="PF00367">
    <property type="entry name" value="PTS_EIIB"/>
    <property type="match status" value="1"/>
</dbReference>
<keyword evidence="7" id="KW-0812">Transmembrane</keyword>
<dbReference type="KEGG" id="miw:EER00_02000"/>
<keyword evidence="10" id="KW-0472">Membrane</keyword>
<comment type="subcellular location">
    <subcellularLocation>
        <location evidence="1">Cell membrane</location>
        <topology evidence="1">Multi-pass membrane protein</topology>
    </subcellularLocation>
</comment>
<dbReference type="InterPro" id="IPR018113">
    <property type="entry name" value="PTrfase_EIIB_Cys"/>
</dbReference>
<dbReference type="GO" id="GO:0090563">
    <property type="term" value="F:protein-phosphocysteine-sugar phosphotransferase activity"/>
    <property type="evidence" value="ECO:0007669"/>
    <property type="project" value="TreeGrafter"/>
</dbReference>
<dbReference type="PANTHER" id="PTHR30009:SF20">
    <property type="entry name" value="PTS SYSTEM GLUCOSE-SPECIFIC EIICB COMPONENT-RELATED"/>
    <property type="match status" value="1"/>
</dbReference>
<reference evidence="11" key="1">
    <citation type="submission" date="2022-10" db="EMBL/GenBank/DDBJ databases">
        <title>The first complete genome sequence of Mycoplasma iowae strain 695.</title>
        <authorList>
            <person name="Ghanem M."/>
            <person name="El-Gazzar M."/>
        </authorList>
    </citation>
    <scope>NUCLEOTIDE SEQUENCE</scope>
    <source>
        <strain evidence="11">695</strain>
    </source>
</reference>
<accession>A0A6P1LJH0</accession>
<dbReference type="Gene3D" id="3.30.1360.60">
    <property type="entry name" value="Glucose permease domain IIB"/>
    <property type="match status" value="1"/>
</dbReference>
<evidence type="ECO:0000256" key="9">
    <source>
        <dbReference type="ARBA" id="ARBA00022989"/>
    </source>
</evidence>
<dbReference type="InterPro" id="IPR001127">
    <property type="entry name" value="PTS_EIIA_1_perm"/>
</dbReference>
<dbReference type="InterPro" id="IPR013013">
    <property type="entry name" value="PTS_EIIC_1"/>
</dbReference>
<keyword evidence="2" id="KW-0813">Transport</keyword>
<keyword evidence="6" id="KW-0598">Phosphotransferase system</keyword>